<dbReference type="InterPro" id="IPR008928">
    <property type="entry name" value="6-hairpin_glycosidase_sf"/>
</dbReference>
<dbReference type="PANTHER" id="PTHR47791">
    <property type="entry name" value="MEIOTICALLY UP-REGULATED GENE 191 PROTEIN"/>
    <property type="match status" value="1"/>
</dbReference>
<dbReference type="InterPro" id="IPR005198">
    <property type="entry name" value="Glyco_hydro_76"/>
</dbReference>
<organism evidence="1 2">
    <name type="scientific">Terriglobus saanensis (strain ATCC BAA-1853 / DSM 23119 / SP1PR4)</name>
    <dbReference type="NCBI Taxonomy" id="401053"/>
    <lineage>
        <taxon>Bacteria</taxon>
        <taxon>Pseudomonadati</taxon>
        <taxon>Acidobacteriota</taxon>
        <taxon>Terriglobia</taxon>
        <taxon>Terriglobales</taxon>
        <taxon>Acidobacteriaceae</taxon>
        <taxon>Terriglobus</taxon>
    </lineage>
</organism>
<dbReference type="Gene3D" id="1.50.10.20">
    <property type="match status" value="1"/>
</dbReference>
<evidence type="ECO:0000313" key="1">
    <source>
        <dbReference type="EMBL" id="ADV82089.1"/>
    </source>
</evidence>
<dbReference type="eggNOG" id="COG4833">
    <property type="taxonomic scope" value="Bacteria"/>
</dbReference>
<reference evidence="1 2" key="1">
    <citation type="journal article" date="2012" name="Stand. Genomic Sci.">
        <title>Complete genome sequence of Terriglobus saanensis type strain SP1PR4(T), an Acidobacteria from tundra soil.</title>
        <authorList>
            <person name="Rawat S.R."/>
            <person name="Mannisto M.K."/>
            <person name="Starovoytov V."/>
            <person name="Goodwin L."/>
            <person name="Nolan M."/>
            <person name="Hauser L."/>
            <person name="Land M."/>
            <person name="Davenport K.W."/>
            <person name="Woyke T."/>
            <person name="Haggblom M.M."/>
        </authorList>
    </citation>
    <scope>NUCLEOTIDE SEQUENCE</scope>
    <source>
        <strain evidence="2">ATCC BAA-1853 / DSM 23119 / SP1PR4</strain>
    </source>
</reference>
<keyword evidence="1" id="KW-0378">Hydrolase</keyword>
<dbReference type="KEGG" id="tsa:AciPR4_1264"/>
<dbReference type="EMBL" id="CP002467">
    <property type="protein sequence ID" value="ADV82089.1"/>
    <property type="molecule type" value="Genomic_DNA"/>
</dbReference>
<gene>
    <name evidence="1" type="ordered locus">AciPR4_1264</name>
</gene>
<name>E8UZ71_TERSS</name>
<dbReference type="InterPro" id="IPR053169">
    <property type="entry name" value="MUG_Protein"/>
</dbReference>
<dbReference type="STRING" id="401053.AciPR4_1264"/>
<evidence type="ECO:0000313" key="2">
    <source>
        <dbReference type="Proteomes" id="UP000006844"/>
    </source>
</evidence>
<dbReference type="GO" id="GO:0016787">
    <property type="term" value="F:hydrolase activity"/>
    <property type="evidence" value="ECO:0007669"/>
    <property type="project" value="UniProtKB-KW"/>
</dbReference>
<proteinExistence type="predicted"/>
<dbReference type="HOGENOM" id="CLU_028686_0_0_0"/>
<keyword evidence="2" id="KW-1185">Reference proteome</keyword>
<accession>E8UZ71</accession>
<sequence length="372" mass="41688">MKYVRSEQSLPRSSGNISDLYPLGMRRLLLFACLLAIPAIAQASPKQLTAAAKQLQRDYNKTTGLYSTAGWWNSANSITTLADLSLTLHTRRYFPVFENTLVQAPKKFPGFLNEFYDDEGWWALAWIRVYDVTKDEKYLKTSEAIFQDMTTGWDETCDGGIWWSKKRAYKNAIANELFFSVATSLALRTQGAPQAAYRDWAEREWKWFRQTGMINSDHLINDGLTKECKNNGKTTWTYNQGVILGALAGFAALNHDATAISTANTITSATLVHLVDPAGVLHDPCEPNCGEDGIQFKGIFVRNLSDLPISQTYRDALQRNSQSLWEKAQGPKTAFDERWSGPYTHTNAGIQSSALDLLIATRKAEQGRPPKP</sequence>
<dbReference type="PANTHER" id="PTHR47791:SF1">
    <property type="entry name" value="ENDO MANNANASE, GH76 FAMILY (EUROFUNG)"/>
    <property type="match status" value="1"/>
</dbReference>
<dbReference type="GO" id="GO:0005975">
    <property type="term" value="P:carbohydrate metabolic process"/>
    <property type="evidence" value="ECO:0007669"/>
    <property type="project" value="InterPro"/>
</dbReference>
<protein>
    <submittedName>
        <fullName evidence="1">Glycoside hydrolase family 76</fullName>
    </submittedName>
</protein>
<dbReference type="SUPFAM" id="SSF48208">
    <property type="entry name" value="Six-hairpin glycosidases"/>
    <property type="match status" value="1"/>
</dbReference>
<dbReference type="AlphaFoldDB" id="E8UZ71"/>
<dbReference type="Proteomes" id="UP000006844">
    <property type="component" value="Chromosome"/>
</dbReference>
<dbReference type="Pfam" id="PF03663">
    <property type="entry name" value="Glyco_hydro_76"/>
    <property type="match status" value="1"/>
</dbReference>